<evidence type="ECO:0000313" key="3">
    <source>
        <dbReference type="WBParaSite" id="L893_g7646.t1"/>
    </source>
</evidence>
<evidence type="ECO:0000313" key="2">
    <source>
        <dbReference type="Proteomes" id="UP000095287"/>
    </source>
</evidence>
<dbReference type="AlphaFoldDB" id="A0A1I8ANU3"/>
<evidence type="ECO:0000256" key="1">
    <source>
        <dbReference type="SAM" id="MobiDB-lite"/>
    </source>
</evidence>
<feature type="region of interest" description="Disordered" evidence="1">
    <location>
        <begin position="193"/>
        <end position="215"/>
    </location>
</feature>
<name>A0A1I8ANU3_9BILA</name>
<proteinExistence type="predicted"/>
<accession>A0A1I8ANU3</accession>
<organism evidence="2 3">
    <name type="scientific">Steinernema glaseri</name>
    <dbReference type="NCBI Taxonomy" id="37863"/>
    <lineage>
        <taxon>Eukaryota</taxon>
        <taxon>Metazoa</taxon>
        <taxon>Ecdysozoa</taxon>
        <taxon>Nematoda</taxon>
        <taxon>Chromadorea</taxon>
        <taxon>Rhabditida</taxon>
        <taxon>Tylenchina</taxon>
        <taxon>Panagrolaimomorpha</taxon>
        <taxon>Strongyloidoidea</taxon>
        <taxon>Steinernematidae</taxon>
        <taxon>Steinernema</taxon>
    </lineage>
</organism>
<keyword evidence="2" id="KW-1185">Reference proteome</keyword>
<sequence length="215" mass="23235">PAILSAGAVRRSIGAPRPASRLRRNSARCTSVQLNLLPDQGQGDVLLLSQHHHRVQGIVVRILRSKLAPTVPHCVLLGLAKLNRSAAAEAAVHDGGARPQLECPVDQPLALLVTFSLGDEATQHGRVDLDFDPGDRRMRQVRKGGRRQRLQHLDVFIGQPQGFAALQTAMAQFMQHLVQHGMVQQIEGRAHEAAPHVNEWSTASAQSAAGRGESA</sequence>
<protein>
    <submittedName>
        <fullName evidence="3">DnaJ_C domain-containing protein</fullName>
    </submittedName>
</protein>
<dbReference type="Proteomes" id="UP000095287">
    <property type="component" value="Unplaced"/>
</dbReference>
<reference evidence="3" key="1">
    <citation type="submission" date="2016-11" db="UniProtKB">
        <authorList>
            <consortium name="WormBaseParasite"/>
        </authorList>
    </citation>
    <scope>IDENTIFICATION</scope>
</reference>
<dbReference type="WBParaSite" id="L893_g7646.t1">
    <property type="protein sequence ID" value="L893_g7646.t1"/>
    <property type="gene ID" value="L893_g7646"/>
</dbReference>